<comment type="function">
    <text evidence="5">Negative regulator of class I heat shock genes (grpE-dnaK-dnaJ and groELS operons). Prevents heat-shock induction of these operons.</text>
</comment>
<dbReference type="NCBIfam" id="TIGR00331">
    <property type="entry name" value="hrcA"/>
    <property type="match status" value="1"/>
</dbReference>
<dbReference type="SUPFAM" id="SSF55781">
    <property type="entry name" value="GAF domain-like"/>
    <property type="match status" value="1"/>
</dbReference>
<dbReference type="InterPro" id="IPR036388">
    <property type="entry name" value="WH-like_DNA-bd_sf"/>
</dbReference>
<evidence type="ECO:0000259" key="7">
    <source>
        <dbReference type="Pfam" id="PF03444"/>
    </source>
</evidence>
<dbReference type="Gene3D" id="3.30.450.40">
    <property type="match status" value="1"/>
</dbReference>
<dbReference type="InterPro" id="IPR021153">
    <property type="entry name" value="HrcA_C"/>
</dbReference>
<dbReference type="InterPro" id="IPR002571">
    <property type="entry name" value="HrcA"/>
</dbReference>
<dbReference type="InterPro" id="IPR029016">
    <property type="entry name" value="GAF-like_dom_sf"/>
</dbReference>
<evidence type="ECO:0000259" key="6">
    <source>
        <dbReference type="Pfam" id="PF01628"/>
    </source>
</evidence>
<dbReference type="Proteomes" id="UP000234857">
    <property type="component" value="Unassembled WGS sequence"/>
</dbReference>
<dbReference type="InterPro" id="IPR005104">
    <property type="entry name" value="WHTH_HrcA_DNA-bd"/>
</dbReference>
<keyword evidence="3 5" id="KW-0346">Stress response</keyword>
<dbReference type="EMBL" id="PKTG01000097">
    <property type="protein sequence ID" value="PLX17027.1"/>
    <property type="molecule type" value="Genomic_DNA"/>
</dbReference>
<dbReference type="HAMAP" id="MF_00081">
    <property type="entry name" value="HrcA"/>
    <property type="match status" value="1"/>
</dbReference>
<dbReference type="InterPro" id="IPR036390">
    <property type="entry name" value="WH_DNA-bd_sf"/>
</dbReference>
<evidence type="ECO:0000256" key="4">
    <source>
        <dbReference type="ARBA" id="ARBA00023163"/>
    </source>
</evidence>
<feature type="domain" description="Heat-inducible transcription repressor HrcA C-terminal" evidence="6">
    <location>
        <begin position="122"/>
        <end position="337"/>
    </location>
</feature>
<evidence type="ECO:0000256" key="3">
    <source>
        <dbReference type="ARBA" id="ARBA00023016"/>
    </source>
</evidence>
<evidence type="ECO:0000256" key="1">
    <source>
        <dbReference type="ARBA" id="ARBA00022491"/>
    </source>
</evidence>
<dbReference type="PANTHER" id="PTHR34824:SF1">
    <property type="entry name" value="HEAT-INDUCIBLE TRANSCRIPTION REPRESSOR HRCA"/>
    <property type="match status" value="1"/>
</dbReference>
<gene>
    <name evidence="5 8" type="primary">hrcA</name>
    <name evidence="8" type="ORF">C0601_08600</name>
</gene>
<keyword evidence="1 5" id="KW-0678">Repressor</keyword>
<dbReference type="GO" id="GO:0003677">
    <property type="term" value="F:DNA binding"/>
    <property type="evidence" value="ECO:0007669"/>
    <property type="project" value="InterPro"/>
</dbReference>
<dbReference type="Pfam" id="PF03444">
    <property type="entry name" value="WHD_HrcA"/>
    <property type="match status" value="1"/>
</dbReference>
<dbReference type="PANTHER" id="PTHR34824">
    <property type="entry name" value="HEAT-INDUCIBLE TRANSCRIPTION REPRESSOR HRCA"/>
    <property type="match status" value="1"/>
</dbReference>
<dbReference type="GO" id="GO:0045892">
    <property type="term" value="P:negative regulation of DNA-templated transcription"/>
    <property type="evidence" value="ECO:0007669"/>
    <property type="project" value="UniProtKB-UniRule"/>
</dbReference>
<reference evidence="8 9" key="1">
    <citation type="submission" date="2017-11" db="EMBL/GenBank/DDBJ databases">
        <title>Genome-resolved metagenomics identifies genetic mobility, metabolic interactions, and unexpected diversity in perchlorate-reducing communities.</title>
        <authorList>
            <person name="Barnum T.P."/>
            <person name="Figueroa I.A."/>
            <person name="Carlstrom C.I."/>
            <person name="Lucas L.N."/>
            <person name="Engelbrektson A.L."/>
            <person name="Coates J.D."/>
        </authorList>
    </citation>
    <scope>NUCLEOTIDE SEQUENCE [LARGE SCALE GENOMIC DNA]</scope>
    <source>
        <strain evidence="8">BM706</strain>
    </source>
</reference>
<dbReference type="PIRSF" id="PIRSF005485">
    <property type="entry name" value="HrcA"/>
    <property type="match status" value="1"/>
</dbReference>
<accession>A0A2N5ZEC9</accession>
<evidence type="ECO:0000256" key="2">
    <source>
        <dbReference type="ARBA" id="ARBA00023015"/>
    </source>
</evidence>
<dbReference type="Gene3D" id="1.10.10.10">
    <property type="entry name" value="Winged helix-like DNA-binding domain superfamily/Winged helix DNA-binding domain"/>
    <property type="match status" value="1"/>
</dbReference>
<proteinExistence type="inferred from homology"/>
<evidence type="ECO:0000313" key="9">
    <source>
        <dbReference type="Proteomes" id="UP000234857"/>
    </source>
</evidence>
<feature type="domain" description="Winged helix-turn-helix transcription repressor HrcA DNA-binding" evidence="7">
    <location>
        <begin position="5"/>
        <end position="61"/>
    </location>
</feature>
<dbReference type="AlphaFoldDB" id="A0A2N5ZEC9"/>
<dbReference type="Pfam" id="PF01628">
    <property type="entry name" value="HrcA"/>
    <property type="match status" value="1"/>
</dbReference>
<evidence type="ECO:0000313" key="8">
    <source>
        <dbReference type="EMBL" id="PLX17027.1"/>
    </source>
</evidence>
<protein>
    <recommendedName>
        <fullName evidence="5">Heat-inducible transcription repressor HrcA</fullName>
    </recommendedName>
</protein>
<comment type="caution">
    <text evidence="8">The sequence shown here is derived from an EMBL/GenBank/DDBJ whole genome shotgun (WGS) entry which is preliminary data.</text>
</comment>
<dbReference type="SUPFAM" id="SSF46785">
    <property type="entry name" value="Winged helix' DNA-binding domain"/>
    <property type="match status" value="1"/>
</dbReference>
<keyword evidence="4 5" id="KW-0804">Transcription</keyword>
<name>A0A2N5ZEC9_MUIH1</name>
<evidence type="ECO:0000256" key="5">
    <source>
        <dbReference type="HAMAP-Rule" id="MF_00081"/>
    </source>
</evidence>
<keyword evidence="2 5" id="KW-0805">Transcription regulation</keyword>
<organism evidence="8 9">
    <name type="scientific">Muiribacterium halophilum</name>
    <dbReference type="NCBI Taxonomy" id="2053465"/>
    <lineage>
        <taxon>Bacteria</taxon>
        <taxon>Candidatus Muiribacteriota</taxon>
        <taxon>Candidatus Muiribacteriia</taxon>
        <taxon>Candidatus Muiribacteriales</taxon>
        <taxon>Candidatus Muiribacteriaceae</taxon>
        <taxon>Candidatus Muiribacterium</taxon>
    </lineage>
</organism>
<sequence>MKMKKLTDRKKIILSSLIQEYIKTGDPVSSRSVTKNDNVSCSSATVRNELSELEDMGLLEKSHSFSGRLPSDVGYRFFVDNLMDSVVDLSLNEKERISSIYSLRNLNSSRSTMLKDIFLYGVNVLNNLCDQAAFICEARSIEKSVKAIKIIKVSSLVYTVIFHHDNNVIENKLWFPTNLITDEGLETMNNVLQDITSKGFKDLSNDVKNYFQKNKGLNHLREGIIEIVELVLDGGRESNIDDTLYIEGISKLIQKPEFASMEKIRSIIQLFESKELLNREIKKLLILKKMNIKIGSELGVDDLNDFSLISIPYSAGEDKKGVIGIIGTKRMQYERIVKIVRETAEKLSSLLVGIDLDL</sequence>
<comment type="similarity">
    <text evidence="5">Belongs to the HrcA family.</text>
</comment>